<reference evidence="8" key="1">
    <citation type="journal article" date="2023" name="Plant J.">
        <title>The genome of the king protea, Protea cynaroides.</title>
        <authorList>
            <person name="Chang J."/>
            <person name="Duong T.A."/>
            <person name="Schoeman C."/>
            <person name="Ma X."/>
            <person name="Roodt D."/>
            <person name="Barker N."/>
            <person name="Li Z."/>
            <person name="Van de Peer Y."/>
            <person name="Mizrachi E."/>
        </authorList>
    </citation>
    <scope>NUCLEOTIDE SEQUENCE</scope>
    <source>
        <tissue evidence="8">Young leaves</tissue>
    </source>
</reference>
<dbReference type="GO" id="GO:0003700">
    <property type="term" value="F:DNA-binding transcription factor activity"/>
    <property type="evidence" value="ECO:0007669"/>
    <property type="project" value="InterPro"/>
</dbReference>
<dbReference type="GO" id="GO:0005634">
    <property type="term" value="C:nucleus"/>
    <property type="evidence" value="ECO:0007669"/>
    <property type="project" value="UniProtKB-SubCell"/>
</dbReference>
<organism evidence="8 9">
    <name type="scientific">Protea cynaroides</name>
    <dbReference type="NCBI Taxonomy" id="273540"/>
    <lineage>
        <taxon>Eukaryota</taxon>
        <taxon>Viridiplantae</taxon>
        <taxon>Streptophyta</taxon>
        <taxon>Embryophyta</taxon>
        <taxon>Tracheophyta</taxon>
        <taxon>Spermatophyta</taxon>
        <taxon>Magnoliopsida</taxon>
        <taxon>Proteales</taxon>
        <taxon>Proteaceae</taxon>
        <taxon>Protea</taxon>
    </lineage>
</organism>
<evidence type="ECO:0000313" key="9">
    <source>
        <dbReference type="Proteomes" id="UP001141806"/>
    </source>
</evidence>
<evidence type="ECO:0000256" key="5">
    <source>
        <dbReference type="ARBA" id="ARBA00023242"/>
    </source>
</evidence>
<evidence type="ECO:0000256" key="6">
    <source>
        <dbReference type="SAM" id="MobiDB-lite"/>
    </source>
</evidence>
<comment type="subcellular location">
    <subcellularLocation>
        <location evidence="1">Nucleus</location>
    </subcellularLocation>
</comment>
<protein>
    <recommendedName>
        <fullName evidence="7">WRKY domain-containing protein</fullName>
    </recommendedName>
</protein>
<keyword evidence="4" id="KW-0804">Transcription</keyword>
<dbReference type="SUPFAM" id="SSF118290">
    <property type="entry name" value="WRKY DNA-binding domain"/>
    <property type="match status" value="1"/>
</dbReference>
<evidence type="ECO:0000256" key="1">
    <source>
        <dbReference type="ARBA" id="ARBA00004123"/>
    </source>
</evidence>
<feature type="region of interest" description="Disordered" evidence="6">
    <location>
        <begin position="128"/>
        <end position="151"/>
    </location>
</feature>
<evidence type="ECO:0000256" key="3">
    <source>
        <dbReference type="ARBA" id="ARBA00023125"/>
    </source>
</evidence>
<dbReference type="OrthoDB" id="756799at2759"/>
<feature type="compositionally biased region" description="Polar residues" evidence="6">
    <location>
        <begin position="44"/>
        <end position="62"/>
    </location>
</feature>
<evidence type="ECO:0000259" key="7">
    <source>
        <dbReference type="PROSITE" id="PS50811"/>
    </source>
</evidence>
<proteinExistence type="predicted"/>
<dbReference type="Pfam" id="PF03106">
    <property type="entry name" value="WRKY"/>
    <property type="match status" value="1"/>
</dbReference>
<name>A0A9Q0H7K5_9MAGN</name>
<evidence type="ECO:0000256" key="4">
    <source>
        <dbReference type="ARBA" id="ARBA00023163"/>
    </source>
</evidence>
<evidence type="ECO:0000256" key="2">
    <source>
        <dbReference type="ARBA" id="ARBA00023015"/>
    </source>
</evidence>
<dbReference type="PROSITE" id="PS50811">
    <property type="entry name" value="WRKY"/>
    <property type="match status" value="1"/>
</dbReference>
<dbReference type="InterPro" id="IPR036576">
    <property type="entry name" value="WRKY_dom_sf"/>
</dbReference>
<keyword evidence="2" id="KW-0805">Transcription regulation</keyword>
<dbReference type="InterPro" id="IPR003657">
    <property type="entry name" value="WRKY_dom"/>
</dbReference>
<keyword evidence="9" id="KW-1185">Reference proteome</keyword>
<keyword evidence="5" id="KW-0539">Nucleus</keyword>
<dbReference type="Pfam" id="PF10533">
    <property type="entry name" value="Plant_zn_clust"/>
    <property type="match status" value="1"/>
</dbReference>
<feature type="region of interest" description="Disordered" evidence="6">
    <location>
        <begin position="33"/>
        <end position="94"/>
    </location>
</feature>
<feature type="domain" description="WRKY" evidence="7">
    <location>
        <begin position="116"/>
        <end position="166"/>
    </location>
</feature>
<dbReference type="PANTHER" id="PTHR31282">
    <property type="entry name" value="WRKY TRANSCRIPTION FACTOR 21-RELATED"/>
    <property type="match status" value="1"/>
</dbReference>
<keyword evidence="3" id="KW-0238">DNA-binding</keyword>
<sequence>MKNGVLERKESTTTISFSASPIISATNSFMSSLTGDINDDTDSKQPSSSSTFQITNLSQVSSAGRPPLSFSSLKRKCSSSDDAAGKCGASSGRCHCSKRRKSRVKRVVRVPAISLKMADIPTDEYSRRKYGQKPFKGSPHPRGYYKCSTVSDKKKKKGGVTHKCRM</sequence>
<dbReference type="Proteomes" id="UP001141806">
    <property type="component" value="Unassembled WGS sequence"/>
</dbReference>
<evidence type="ECO:0000313" key="8">
    <source>
        <dbReference type="EMBL" id="KAJ4961312.1"/>
    </source>
</evidence>
<dbReference type="EMBL" id="JAMYWD010000009">
    <property type="protein sequence ID" value="KAJ4961312.1"/>
    <property type="molecule type" value="Genomic_DNA"/>
</dbReference>
<comment type="caution">
    <text evidence="8">The sequence shown here is derived from an EMBL/GenBank/DDBJ whole genome shotgun (WGS) entry which is preliminary data.</text>
</comment>
<dbReference type="GO" id="GO:0043565">
    <property type="term" value="F:sequence-specific DNA binding"/>
    <property type="evidence" value="ECO:0007669"/>
    <property type="project" value="InterPro"/>
</dbReference>
<gene>
    <name evidence="8" type="ORF">NE237_021222</name>
</gene>
<dbReference type="AlphaFoldDB" id="A0A9Q0H7K5"/>
<dbReference type="Gene3D" id="2.20.25.80">
    <property type="entry name" value="WRKY domain"/>
    <property type="match status" value="1"/>
</dbReference>
<accession>A0A9Q0H7K5</accession>
<dbReference type="InterPro" id="IPR018872">
    <property type="entry name" value="Zn-cluster-dom"/>
</dbReference>
<dbReference type="SMART" id="SM00774">
    <property type="entry name" value="WRKY"/>
    <property type="match status" value="1"/>
</dbReference>
<dbReference type="InterPro" id="IPR044810">
    <property type="entry name" value="WRKY_plant"/>
</dbReference>